<feature type="non-terminal residue" evidence="2">
    <location>
        <position position="167"/>
    </location>
</feature>
<feature type="non-terminal residue" evidence="2">
    <location>
        <position position="1"/>
    </location>
</feature>
<dbReference type="Pfam" id="PF00668">
    <property type="entry name" value="Condensation"/>
    <property type="match status" value="1"/>
</dbReference>
<gene>
    <name evidence="2" type="ORF">C5471_23890</name>
</gene>
<dbReference type="Gene3D" id="3.30.559.10">
    <property type="entry name" value="Chloramphenicol acetyltransferase-like domain"/>
    <property type="match status" value="1"/>
</dbReference>
<sequence length="167" mass="18415">DGRWLLLELLHHLIGDHTTLDVMNREVQAYLTGQEDGLPTPVPFRNLVAQARLGISQEEHTRFFTNMLAAVAEPTLPFGLANVHHDGSQETESYRMLTTGLNDRLRHQARHLGVSLAALCHLAWAQVLSHTSGQEKVVFGTVLFGRMAAGEGADNGMGLFINTLPLR</sequence>
<evidence type="ECO:0000259" key="1">
    <source>
        <dbReference type="Pfam" id="PF00668"/>
    </source>
</evidence>
<reference evidence="2 3" key="1">
    <citation type="submission" date="2018-02" db="EMBL/GenBank/DDBJ databases">
        <authorList>
            <person name="Machado R.A."/>
        </authorList>
    </citation>
    <scope>NUCLEOTIDE SEQUENCE [LARGE SCALE GENOMIC DNA]</scope>
    <source>
        <strain evidence="2 3">T327</strain>
    </source>
</reference>
<accession>A0ABX0GNT7</accession>
<name>A0ABX0GNT7_9GAMM</name>
<dbReference type="RefSeq" id="WP_166296681.1">
    <property type="nucleotide sequence ID" value="NZ_CAWPIF010000214.1"/>
</dbReference>
<proteinExistence type="predicted"/>
<dbReference type="EMBL" id="PUJU01000214">
    <property type="protein sequence ID" value="NHB90541.1"/>
    <property type="molecule type" value="Genomic_DNA"/>
</dbReference>
<dbReference type="PANTHER" id="PTHR45527:SF12">
    <property type="entry name" value="NONRIBOSOMAL PEPTIDE SYNTHETASE IVOA"/>
    <property type="match status" value="1"/>
</dbReference>
<evidence type="ECO:0000313" key="3">
    <source>
        <dbReference type="Proteomes" id="UP000697802"/>
    </source>
</evidence>
<feature type="domain" description="Condensation" evidence="1">
    <location>
        <begin position="2"/>
        <end position="167"/>
    </location>
</feature>
<dbReference type="PANTHER" id="PTHR45527">
    <property type="entry name" value="NONRIBOSOMAL PEPTIDE SYNTHETASE"/>
    <property type="match status" value="1"/>
</dbReference>
<evidence type="ECO:0000313" key="2">
    <source>
        <dbReference type="EMBL" id="NHB90541.1"/>
    </source>
</evidence>
<comment type="caution">
    <text evidence="2">The sequence shown here is derived from an EMBL/GenBank/DDBJ whole genome shotgun (WGS) entry which is preliminary data.</text>
</comment>
<organism evidence="2 3">
    <name type="scientific">Photorhabdus tasmaniensis</name>
    <dbReference type="NCBI Taxonomy" id="1004159"/>
    <lineage>
        <taxon>Bacteria</taxon>
        <taxon>Pseudomonadati</taxon>
        <taxon>Pseudomonadota</taxon>
        <taxon>Gammaproteobacteria</taxon>
        <taxon>Enterobacterales</taxon>
        <taxon>Morganellaceae</taxon>
        <taxon>Photorhabdus</taxon>
    </lineage>
</organism>
<protein>
    <recommendedName>
        <fullName evidence="1">Condensation domain-containing protein</fullName>
    </recommendedName>
</protein>
<dbReference type="Proteomes" id="UP000697802">
    <property type="component" value="Unassembled WGS sequence"/>
</dbReference>
<dbReference type="SUPFAM" id="SSF52777">
    <property type="entry name" value="CoA-dependent acyltransferases"/>
    <property type="match status" value="2"/>
</dbReference>
<dbReference type="InterPro" id="IPR001242">
    <property type="entry name" value="Condensation_dom"/>
</dbReference>
<dbReference type="Gene3D" id="3.30.559.30">
    <property type="entry name" value="Nonribosomal peptide synthetase, condensation domain"/>
    <property type="match status" value="1"/>
</dbReference>
<keyword evidence="3" id="KW-1185">Reference proteome</keyword>
<dbReference type="InterPro" id="IPR023213">
    <property type="entry name" value="CAT-like_dom_sf"/>
</dbReference>